<comment type="caution">
    <text evidence="1">The sequence shown here is derived from an EMBL/GenBank/DDBJ whole genome shotgun (WGS) entry which is preliminary data.</text>
</comment>
<dbReference type="AlphaFoldDB" id="A0A0B0MX83"/>
<protein>
    <submittedName>
        <fullName evidence="1">Polyprotein</fullName>
    </submittedName>
</protein>
<dbReference type="EMBL" id="JRRC01458337">
    <property type="protein sequence ID" value="KHG06703.1"/>
    <property type="molecule type" value="Genomic_DNA"/>
</dbReference>
<sequence length="48" mass="5498">MCLTRPKTRQCHRPCGHSKWDHMAVSSSCLTPCNFLTWVTRPSHTPVC</sequence>
<dbReference type="Proteomes" id="UP000032142">
    <property type="component" value="Unassembled WGS sequence"/>
</dbReference>
<proteinExistence type="predicted"/>
<name>A0A0B0MX83_GOSAR</name>
<evidence type="ECO:0000313" key="1">
    <source>
        <dbReference type="EMBL" id="KHG06703.1"/>
    </source>
</evidence>
<gene>
    <name evidence="1" type="ORF">F383_33823</name>
</gene>
<accession>A0A0B0MX83</accession>
<organism evidence="1 2">
    <name type="scientific">Gossypium arboreum</name>
    <name type="common">Tree cotton</name>
    <name type="synonym">Gossypium nanking</name>
    <dbReference type="NCBI Taxonomy" id="29729"/>
    <lineage>
        <taxon>Eukaryota</taxon>
        <taxon>Viridiplantae</taxon>
        <taxon>Streptophyta</taxon>
        <taxon>Embryophyta</taxon>
        <taxon>Tracheophyta</taxon>
        <taxon>Spermatophyta</taxon>
        <taxon>Magnoliopsida</taxon>
        <taxon>eudicotyledons</taxon>
        <taxon>Gunneridae</taxon>
        <taxon>Pentapetalae</taxon>
        <taxon>rosids</taxon>
        <taxon>malvids</taxon>
        <taxon>Malvales</taxon>
        <taxon>Malvaceae</taxon>
        <taxon>Malvoideae</taxon>
        <taxon>Gossypium</taxon>
    </lineage>
</organism>
<keyword evidence="2" id="KW-1185">Reference proteome</keyword>
<reference evidence="2" key="1">
    <citation type="submission" date="2014-09" db="EMBL/GenBank/DDBJ databases">
        <authorList>
            <person name="Mudge J."/>
            <person name="Ramaraj T."/>
            <person name="Lindquist I.E."/>
            <person name="Bharti A.K."/>
            <person name="Sundararajan A."/>
            <person name="Cameron C.T."/>
            <person name="Woodward J.E."/>
            <person name="May G.D."/>
            <person name="Brubaker C."/>
            <person name="Broadhvest J."/>
            <person name="Wilkins T.A."/>
        </authorList>
    </citation>
    <scope>NUCLEOTIDE SEQUENCE</scope>
    <source>
        <strain evidence="2">cv. AKA8401</strain>
    </source>
</reference>
<evidence type="ECO:0000313" key="2">
    <source>
        <dbReference type="Proteomes" id="UP000032142"/>
    </source>
</evidence>